<accession>A0AA95NND4</accession>
<evidence type="ECO:0000313" key="2">
    <source>
        <dbReference type="EMBL" id="WKZ08068.1"/>
    </source>
</evidence>
<keyword evidence="1" id="KW-0472">Membrane</keyword>
<evidence type="ECO:0000256" key="1">
    <source>
        <dbReference type="SAM" id="Phobius"/>
    </source>
</evidence>
<reference evidence="2" key="1">
    <citation type="journal article" date="2023" name="Genes (Basel)">
        <title>Structural Characteristics of Mitochondrial Genomes of Eight Treehoppers (Hemiptera: Membracidae: Centrotinae) and Their Phylogenetic Implications.</title>
        <authorList>
            <person name="Bai H."/>
            <person name="Zhang J."/>
            <person name="Dietrich C.H."/>
            <person name="Li Y."/>
            <person name="Yuan X."/>
        </authorList>
    </citation>
    <scope>NUCLEOTIDE SEQUENCE</scope>
</reference>
<geneLocation type="mitochondrion" evidence="2"/>
<dbReference type="RefSeq" id="YP_010963585.1">
    <property type="nucleotide sequence ID" value="NC_083392.1"/>
</dbReference>
<keyword evidence="2" id="KW-0496">Mitochondrion</keyword>
<keyword evidence="1" id="KW-1133">Transmembrane helix</keyword>
<dbReference type="CTD" id="4541"/>
<sequence length="165" mass="19567">MKMYIMKMMMTVSIISMMTKTPMSMGIMLLIQTFLMILIMNSMNSSSWIPMITFLTMIGGLLIIFMYMSSITSNEKFKFNYKMMFITLTMMMPTEELLNKYQNQEYLSMEEFMNPITSMTKMYNKSMMMTMLMVMYLMLTMITINKIIKLFEGPLRSNSYEQINI</sequence>
<feature type="transmembrane region" description="Helical" evidence="1">
    <location>
        <begin position="55"/>
        <end position="74"/>
    </location>
</feature>
<dbReference type="GeneID" id="86094407"/>
<proteinExistence type="predicted"/>
<reference evidence="2" key="2">
    <citation type="submission" date="2023-05" db="EMBL/GenBank/DDBJ databases">
        <authorList>
            <person name="Bai H."/>
            <person name="Yuan X."/>
        </authorList>
    </citation>
    <scope>NUCLEOTIDE SEQUENCE</scope>
</reference>
<dbReference type="EMBL" id="OQ984259">
    <property type="protein sequence ID" value="WKZ08068.1"/>
    <property type="molecule type" value="Genomic_DNA"/>
</dbReference>
<feature type="transmembrane region" description="Helical" evidence="1">
    <location>
        <begin position="128"/>
        <end position="148"/>
    </location>
</feature>
<keyword evidence="1" id="KW-0812">Transmembrane</keyword>
<name>A0AA95NND4_9HEMI</name>
<organism evidence="2">
    <name type="scientific">Telingana formosanus</name>
    <dbReference type="NCBI Taxonomy" id="3065219"/>
    <lineage>
        <taxon>Eukaryota</taxon>
        <taxon>Metazoa</taxon>
        <taxon>Ecdysozoa</taxon>
        <taxon>Arthropoda</taxon>
        <taxon>Hexapoda</taxon>
        <taxon>Insecta</taxon>
        <taxon>Pterygota</taxon>
        <taxon>Neoptera</taxon>
        <taxon>Paraneoptera</taxon>
        <taxon>Hemiptera</taxon>
        <taxon>Auchenorrhyncha</taxon>
        <taxon>Membracoidea</taxon>
        <taxon>Membracidae</taxon>
        <taxon>Telingana</taxon>
    </lineage>
</organism>
<protein>
    <submittedName>
        <fullName evidence="2">NADH dehydrogenase subunit 6</fullName>
    </submittedName>
</protein>
<gene>
    <name evidence="2" type="primary">ND6</name>
</gene>
<dbReference type="AlphaFoldDB" id="A0AA95NND4"/>